<dbReference type="PANTHER" id="PTHR23159:SF31">
    <property type="entry name" value="CENTROSOME-ASSOCIATED PROTEIN CEP250 ISOFORM X1"/>
    <property type="match status" value="1"/>
</dbReference>
<proteinExistence type="predicted"/>
<evidence type="ECO:0000313" key="3">
    <source>
        <dbReference type="EMBL" id="KAK7590377.1"/>
    </source>
</evidence>
<protein>
    <submittedName>
        <fullName evidence="3">Uncharacterized protein</fullName>
    </submittedName>
</protein>
<dbReference type="Proteomes" id="UP001367676">
    <property type="component" value="Unassembled WGS sequence"/>
</dbReference>
<name>A0AAN9TFH0_9HEMI</name>
<sequence length="780" mass="89979">MGENSSPTDISSSLSEFIRKERILKELYKEKKESSTKKVDIDLKYNDEEIDGILQQMGRLLSPAGEELGDKIYKHVIAETENKSIEEILNEARELISEASPLGDNTFICLSTDDLYSCPESDFVLSDGKDFDPSYKHRNNSSSSEEELKTQIENKNKFLRVEDRKNGNCVKPEPTAAKKELFKRPKIKSMLSNDSDDKVQNEIQFLRNEVSRLNQSYEACKNESDSLKDESKKLDRKWRLREKQLLEENEQLKQNVSSIVSTQELDAMKAELKTANETINNLKQNFSKISAEWNKKETKLVEERNQLRYKLQNTPRMAPPNVERLQEQLKDAQEASVKLKLDLDTYKDKCSTLENLCADLKKIIMDEQIADRVYANDNIPASVKQFLSSSSSSVFSTLSHMFGCLSRNASKNRQIYYGQKEIFTTDESSMINDLSKAFDQNGLIPELMKEKEQLRKENMDLNRQVKELEKIVRRRAHPNFSNVSDIIKNYDSKGYEKDSETMINLKKELLEKQHVIIELKNQLVETKANYDQNLLLMQEKIVNIQEESMKMKEELDKKKVIAVNHGPRCKRKGRSCDPPSAASRNFRIELTAKEREIQQLSKQLDEVKRMNKKLMKDKENYYLSSKEQSADDIQLSKKYDNSCFSPGLDRTNCLKNDLSMDENDFNLPNGENNNYELNSDRSCQLNETVENIGTENDCIKIHGTTASEKESNYEQISKKVNFLETEHQNMQQIICDLMKLLTKADAAEKINQNANVDGKIPIEQDEICRFVSALKSIANK</sequence>
<feature type="coiled-coil region" evidence="1">
    <location>
        <begin position="444"/>
        <end position="471"/>
    </location>
</feature>
<organism evidence="3 4">
    <name type="scientific">Parthenolecanium corni</name>
    <dbReference type="NCBI Taxonomy" id="536013"/>
    <lineage>
        <taxon>Eukaryota</taxon>
        <taxon>Metazoa</taxon>
        <taxon>Ecdysozoa</taxon>
        <taxon>Arthropoda</taxon>
        <taxon>Hexapoda</taxon>
        <taxon>Insecta</taxon>
        <taxon>Pterygota</taxon>
        <taxon>Neoptera</taxon>
        <taxon>Paraneoptera</taxon>
        <taxon>Hemiptera</taxon>
        <taxon>Sternorrhyncha</taxon>
        <taxon>Coccoidea</taxon>
        <taxon>Coccidae</taxon>
        <taxon>Parthenolecanium</taxon>
    </lineage>
</organism>
<dbReference type="AlphaFoldDB" id="A0AAN9TFH0"/>
<dbReference type="PANTHER" id="PTHR23159">
    <property type="entry name" value="CENTROSOMAL PROTEIN 2"/>
    <property type="match status" value="1"/>
</dbReference>
<feature type="coiled-coil region" evidence="1">
    <location>
        <begin position="265"/>
        <end position="292"/>
    </location>
</feature>
<feature type="coiled-coil region" evidence="1">
    <location>
        <begin position="196"/>
        <end position="237"/>
    </location>
</feature>
<feature type="coiled-coil region" evidence="1">
    <location>
        <begin position="322"/>
        <end position="363"/>
    </location>
</feature>
<keyword evidence="4" id="KW-1185">Reference proteome</keyword>
<evidence type="ECO:0000256" key="1">
    <source>
        <dbReference type="SAM" id="Coils"/>
    </source>
</evidence>
<feature type="coiled-coil region" evidence="1">
    <location>
        <begin position="502"/>
        <end position="554"/>
    </location>
</feature>
<reference evidence="3 4" key="1">
    <citation type="submission" date="2024-03" db="EMBL/GenBank/DDBJ databases">
        <title>Adaptation during the transition from Ophiocordyceps entomopathogen to insect associate is accompanied by gene loss and intensified selection.</title>
        <authorList>
            <person name="Ward C.M."/>
            <person name="Onetto C.A."/>
            <person name="Borneman A.R."/>
        </authorList>
    </citation>
    <scope>NUCLEOTIDE SEQUENCE [LARGE SCALE GENOMIC DNA]</scope>
    <source>
        <strain evidence="3">AWRI1</strain>
        <tissue evidence="3">Single Adult Female</tissue>
    </source>
</reference>
<evidence type="ECO:0000313" key="4">
    <source>
        <dbReference type="Proteomes" id="UP001367676"/>
    </source>
</evidence>
<dbReference type="EMBL" id="JBBCAQ010000022">
    <property type="protein sequence ID" value="KAK7590377.1"/>
    <property type="molecule type" value="Genomic_DNA"/>
</dbReference>
<evidence type="ECO:0000256" key="2">
    <source>
        <dbReference type="SAM" id="MobiDB-lite"/>
    </source>
</evidence>
<feature type="coiled-coil region" evidence="1">
    <location>
        <begin position="583"/>
        <end position="620"/>
    </location>
</feature>
<comment type="caution">
    <text evidence="3">The sequence shown here is derived from an EMBL/GenBank/DDBJ whole genome shotgun (WGS) entry which is preliminary data.</text>
</comment>
<gene>
    <name evidence="3" type="ORF">V9T40_001990</name>
</gene>
<accession>A0AAN9TFH0</accession>
<keyword evidence="1" id="KW-0175">Coiled coil</keyword>
<feature type="coiled-coil region" evidence="1">
    <location>
        <begin position="706"/>
        <end position="733"/>
    </location>
</feature>
<feature type="region of interest" description="Disordered" evidence="2">
    <location>
        <begin position="129"/>
        <end position="149"/>
    </location>
</feature>